<feature type="compositionally biased region" description="Low complexity" evidence="1">
    <location>
        <begin position="104"/>
        <end position="118"/>
    </location>
</feature>
<evidence type="ECO:0000256" key="1">
    <source>
        <dbReference type="SAM" id="MobiDB-lite"/>
    </source>
</evidence>
<organism evidence="2 3">
    <name type="scientific">Chlamydomonas eustigma</name>
    <dbReference type="NCBI Taxonomy" id="1157962"/>
    <lineage>
        <taxon>Eukaryota</taxon>
        <taxon>Viridiplantae</taxon>
        <taxon>Chlorophyta</taxon>
        <taxon>core chlorophytes</taxon>
        <taxon>Chlorophyceae</taxon>
        <taxon>CS clade</taxon>
        <taxon>Chlamydomonadales</taxon>
        <taxon>Chlamydomonadaceae</taxon>
        <taxon>Chlamydomonas</taxon>
    </lineage>
</organism>
<name>A0A250XR26_9CHLO</name>
<feature type="compositionally biased region" description="Polar residues" evidence="1">
    <location>
        <begin position="358"/>
        <end position="378"/>
    </location>
</feature>
<feature type="region of interest" description="Disordered" evidence="1">
    <location>
        <begin position="2250"/>
        <end position="2269"/>
    </location>
</feature>
<dbReference type="Proteomes" id="UP000232323">
    <property type="component" value="Unassembled WGS sequence"/>
</dbReference>
<feature type="region of interest" description="Disordered" evidence="1">
    <location>
        <begin position="351"/>
        <end position="378"/>
    </location>
</feature>
<evidence type="ECO:0000313" key="3">
    <source>
        <dbReference type="Proteomes" id="UP000232323"/>
    </source>
</evidence>
<feature type="region of interest" description="Disordered" evidence="1">
    <location>
        <begin position="1006"/>
        <end position="1026"/>
    </location>
</feature>
<feature type="region of interest" description="Disordered" evidence="1">
    <location>
        <begin position="647"/>
        <end position="666"/>
    </location>
</feature>
<feature type="region of interest" description="Disordered" evidence="1">
    <location>
        <begin position="1959"/>
        <end position="1984"/>
    </location>
</feature>
<sequence length="2440" mass="262872">MMFRINRFLIYLHGRQLEHGRDIQVRSNALAQVWLSTSQRHLQGFKKDIRKATIKEKAQQEHDASVVMSNVLRVLPAHPVHQVLQSSTASASKAENDAHEAQLSSGIAGSSPSAIASGTRNTSHDEASGSESRKLLLGIKEAGLTASQAAAAAVRTGASSSFGHSKAAGKQDYGSSETGEAVTGGGGGPGGLTPDQILHQKITEASSLQQLMEVLKTYRGDLSPENVAFLLLKGMTWSEDSSLVAARDSELSSRRSSSQQRHVDESRTIACASFTASSSSSVVRHQKQIMTSSAAGIKVVEQKQQGAAAAGQEVQRPPAAVASKEVQRPPALVSAYQHEYGSWFTDYFQPSSTPPKDATSSFRNNKKQSSALDAQLAQPRSSGTASAVVATGQLQLLEALFSDEKLMSSLVLAPTSIASKLLMRMSSHSSSSSHHHSDYRISKQNSGASGAVVVAEAGRRDCGSSRQYYHITADEAGDGAGTESEGAAAAAVSSSHHHITAGELVGDRAAATAAGTKSEGAAAVAAADSSSHHLLHLPAAVDIHHGSGAGESSCMSADGRPMPDGGEVISSGQDHDDAAVLSLASSGGCSRGTEEQPQSSTDKAKAAGISTSSISSSSFNDWLDIHGSRSGSTSKRRGQPLSEVVRQQNGGAGSAGDYNGDNGDHCDEDRVIRKPYIMSNKENLRKSFFCEDSLLQRSGGGCHQQRDNYNVAADEVVTAAADPLKRRRSASAVGSAAGRNFREDDSLALTCLWSKGLEPWTSLSIIACIGRGLQVLQQMPSCSADAASPSATSASGSPLRNNVDKQHDAAALHDPQLPGSGLAGRGLSFDARYLKQSQQDHEDPTSHQKIPAVELHDIRKISRMMRQSVENLLLPLLTEQQAAEVIADQMKAYAESKKQRFRNLSQQLDDGNVLLALQDILQHTMSPHLLSEAAFAVSELRLNNIDSLAVIPNKQLVQVWDFFAIALRHRAKELPTPLLISTMQVLTTNMNHAMSAERNLAMMVESPSATSSTSSTDSSSRAVGGMRGIGEISPPSLLGKEEDATQTISLVLQKLISLRQLERRGLTTDASLSKMPATKSSDLFTRIGTLYPNLSEVWAWFAEREQSSTADASASLSGDLGDDRHSLLSLHSRLRDDAANNSSRQTVANTSSRQQPRLVSFTSSSSKNSLDRETGRAALGSPASRHAQLFQMFQQELLFGQLLLLPEAGHSSYSSGCVPIHSFISEVTKPITATTAHERVVNIMTRRRQAETHLINVLRIVYGSGLNTYLLWQAMTEACTRVFLGSSSNSSGTTDSSVLPAESAPSWKSYEAAIIMAKMYPVFRHRQQQAYWNWASTEGRKHRKHDPSMEVLIADGKDDILYQGSKGSDDEQPKLIRISPEPTFNNFEDGSYYTERQRELRQVLISSISSKLNRVQRATSHNSLKYPKKTDDVVFRQQHLQELAKTISTDFLVAMNEKLREVSLFDLTRDALNEVNEDYYHNTAATAPRIFQASLLVAEATEALSSISRYYLDMTEQWNRVSQQILALSFKLFRQQHPSRVFRNYNTTALDTVLAAGCGVSDLPDLAALASILHKAEINRQYNAALVVMRPLNDHQTNQTLQQPFKKTASTTIPTTTTANITTTTTTTFSSGSNVAHHLPPAVAALAASVSSGNHTSSLQLQTAEGVEGAAARGWDPITQLCVLANRVLEAAVQNKAAFSSTTAASSMLMPLSTSLSSSGAAVNSSGDGVIPRPHASNPASSSGTSGSSSSLSSNSTLSSSSTGSTASARSTRSREGLSHYFWRYGDDDKAFIAQLMCQPCIIKGAGRPTDYGHDRVPSSILTPAATALLVTNTTGENNATTTTTSYYNHNCNRPLALGDIMGTLCRIMLSRGDQFVPTAVVQSWTEWLLVAEGGNNHHYGCDYGRSSNKTATIRSCSSRDDNDNSSALNNDSALLQQRLTVTGLSAVATEASIRDEHDGIHYGDGTINTSKYSSSRSSTASPSGPIYSHNSQQCFNPLHISNYNNGLMMSITAGDYDYRSYYSAPPATTTTSTLHPISDIAAAWALMGRANKINDFTLSPVFEHLYMRRKEIMCAKDALLVLKAMALSQASDALLVLKAMALSQAKTLVSMEDEIKRRQTQNLLDLLKHSHDSKCSSPAVKSVLPSRTINETPAAEKTAAAAASTGAETPSLLISNLRGTEAKDDDLHENQRAKAKGSEGDTGERSKERGEDEDEASHQNYSGLLDNLIQAMASHSELSLFEAASILRNDPSQKDEDEIEDKDKDEDEGCILGAPPAVSPAHASARRRYALSLLRLENAYPGSSEKVIKQAFLDKQPLDYMALTCLLECMFSEVYKVKDTRQYEVTLSIAPCSVNMDGKQPGAGRQKSEAALNVSLLGQQQQATTKNNAEEDEKMVSRPRLYQNLDVRIMTQLADACKLVPKDCVHILHGALFANPNPR</sequence>
<feature type="region of interest" description="Disordered" evidence="1">
    <location>
        <begin position="1721"/>
        <end position="1771"/>
    </location>
</feature>
<feature type="compositionally biased region" description="Gly residues" evidence="1">
    <location>
        <begin position="182"/>
        <end position="191"/>
    </location>
</feature>
<proteinExistence type="predicted"/>
<feature type="compositionally biased region" description="Basic and acidic residues" evidence="1">
    <location>
        <begin position="122"/>
        <end position="132"/>
    </location>
</feature>
<feature type="region of interest" description="Disordered" evidence="1">
    <location>
        <begin position="548"/>
        <end position="572"/>
    </location>
</feature>
<feature type="compositionally biased region" description="Basic and acidic residues" evidence="1">
    <location>
        <begin position="2182"/>
        <end position="2211"/>
    </location>
</feature>
<feature type="region of interest" description="Disordered" evidence="1">
    <location>
        <begin position="246"/>
        <end position="265"/>
    </location>
</feature>
<feature type="region of interest" description="Disordered" evidence="1">
    <location>
        <begin position="1135"/>
        <end position="1178"/>
    </location>
</feature>
<reference evidence="2 3" key="1">
    <citation type="submission" date="2017-08" db="EMBL/GenBank/DDBJ databases">
        <title>Acidophilic green algal genome provides insights into adaptation to an acidic environment.</title>
        <authorList>
            <person name="Hirooka S."/>
            <person name="Hirose Y."/>
            <person name="Kanesaki Y."/>
            <person name="Higuchi S."/>
            <person name="Fujiwara T."/>
            <person name="Onuma R."/>
            <person name="Era A."/>
            <person name="Ohbayashi R."/>
            <person name="Uzuka A."/>
            <person name="Nozaki H."/>
            <person name="Yoshikawa H."/>
            <person name="Miyagishima S.Y."/>
        </authorList>
    </citation>
    <scope>NUCLEOTIDE SEQUENCE [LARGE SCALE GENOMIC DNA]</scope>
    <source>
        <strain evidence="2 3">NIES-2499</strain>
    </source>
</reference>
<feature type="compositionally biased region" description="Acidic residues" evidence="1">
    <location>
        <begin position="2256"/>
        <end position="2269"/>
    </location>
</feature>
<gene>
    <name evidence="2" type="ORF">CEUSTIGMA_g12947.t1</name>
</gene>
<evidence type="ECO:0000313" key="2">
    <source>
        <dbReference type="EMBL" id="GAX85531.1"/>
    </source>
</evidence>
<protein>
    <submittedName>
        <fullName evidence="2">Uncharacterized protein</fullName>
    </submittedName>
</protein>
<feature type="region of interest" description="Disordered" evidence="1">
    <location>
        <begin position="85"/>
        <end position="132"/>
    </location>
</feature>
<feature type="compositionally biased region" description="Low complexity" evidence="1">
    <location>
        <begin position="1971"/>
        <end position="1984"/>
    </location>
</feature>
<feature type="region of interest" description="Disordered" evidence="1">
    <location>
        <begin position="584"/>
        <end position="616"/>
    </location>
</feature>
<feature type="region of interest" description="Disordered" evidence="1">
    <location>
        <begin position="159"/>
        <end position="195"/>
    </location>
</feature>
<accession>A0A250XR26</accession>
<keyword evidence="3" id="KW-1185">Reference proteome</keyword>
<comment type="caution">
    <text evidence="2">The sequence shown here is derived from an EMBL/GenBank/DDBJ whole genome shotgun (WGS) entry which is preliminary data.</text>
</comment>
<feature type="region of interest" description="Disordered" evidence="1">
    <location>
        <begin position="308"/>
        <end position="328"/>
    </location>
</feature>
<dbReference type="EMBL" id="BEGY01000175">
    <property type="protein sequence ID" value="GAX85531.1"/>
    <property type="molecule type" value="Genomic_DNA"/>
</dbReference>
<feature type="region of interest" description="Disordered" evidence="1">
    <location>
        <begin position="2182"/>
        <end position="2219"/>
    </location>
</feature>
<feature type="compositionally biased region" description="Low complexity" evidence="1">
    <location>
        <begin position="1006"/>
        <end position="1020"/>
    </location>
</feature>
<feature type="compositionally biased region" description="Polar residues" evidence="1">
    <location>
        <begin position="1139"/>
        <end position="1168"/>
    </location>
</feature>
<feature type="compositionally biased region" description="Low complexity" evidence="1">
    <location>
        <begin position="1740"/>
        <end position="1771"/>
    </location>
</feature>